<dbReference type="GO" id="GO:0016151">
    <property type="term" value="F:nickel cation binding"/>
    <property type="evidence" value="ECO:0007669"/>
    <property type="project" value="UniProtKB-UniRule"/>
</dbReference>
<dbReference type="PANTHER" id="PTHR33620">
    <property type="entry name" value="UREASE ACCESSORY PROTEIN F"/>
    <property type="match status" value="1"/>
</dbReference>
<comment type="subcellular location">
    <subcellularLocation>
        <location evidence="3">Cytoplasm</location>
    </subcellularLocation>
</comment>
<reference evidence="4" key="2">
    <citation type="journal article" date="2021" name="PeerJ">
        <title>Extensive microbial diversity within the chicken gut microbiome revealed by metagenomics and culture.</title>
        <authorList>
            <person name="Gilroy R."/>
            <person name="Ravi A."/>
            <person name="Getino M."/>
            <person name="Pursley I."/>
            <person name="Horton D.L."/>
            <person name="Alikhan N.F."/>
            <person name="Baker D."/>
            <person name="Gharbi K."/>
            <person name="Hall N."/>
            <person name="Watson M."/>
            <person name="Adriaenssens E.M."/>
            <person name="Foster-Nyarko E."/>
            <person name="Jarju S."/>
            <person name="Secka A."/>
            <person name="Antonio M."/>
            <person name="Oren A."/>
            <person name="Chaudhuri R.R."/>
            <person name="La Ragione R."/>
            <person name="Hildebrand F."/>
            <person name="Pallen M.J."/>
        </authorList>
    </citation>
    <scope>NUCLEOTIDE SEQUENCE</scope>
    <source>
        <strain evidence="4">ChiSjej4B22-8148</strain>
    </source>
</reference>
<keyword evidence="3" id="KW-0963">Cytoplasm</keyword>
<dbReference type="EMBL" id="DVGK01000062">
    <property type="protein sequence ID" value="HIR13387.1"/>
    <property type="molecule type" value="Genomic_DNA"/>
</dbReference>
<evidence type="ECO:0000313" key="5">
    <source>
        <dbReference type="Proteomes" id="UP000886757"/>
    </source>
</evidence>
<dbReference type="Gene3D" id="1.10.4190.10">
    <property type="entry name" value="Urease accessory protein UreF"/>
    <property type="match status" value="1"/>
</dbReference>
<accession>A0A9D1ADI2</accession>
<comment type="caution">
    <text evidence="4">The sequence shown here is derived from an EMBL/GenBank/DDBJ whole genome shotgun (WGS) entry which is preliminary data.</text>
</comment>
<keyword evidence="1 3" id="KW-0996">Nickel insertion</keyword>
<name>A0A9D1ADI2_9FIRM</name>
<dbReference type="Proteomes" id="UP000886757">
    <property type="component" value="Unassembled WGS sequence"/>
</dbReference>
<dbReference type="InterPro" id="IPR038277">
    <property type="entry name" value="UreF_sf"/>
</dbReference>
<keyword evidence="2 3" id="KW-0143">Chaperone</keyword>
<dbReference type="HAMAP" id="MF_01385">
    <property type="entry name" value="UreF"/>
    <property type="match status" value="1"/>
</dbReference>
<comment type="similarity">
    <text evidence="3">Belongs to the UreF family.</text>
</comment>
<evidence type="ECO:0000256" key="1">
    <source>
        <dbReference type="ARBA" id="ARBA00022988"/>
    </source>
</evidence>
<evidence type="ECO:0000256" key="3">
    <source>
        <dbReference type="HAMAP-Rule" id="MF_01385"/>
    </source>
</evidence>
<proteinExistence type="inferred from homology"/>
<evidence type="ECO:0000313" key="4">
    <source>
        <dbReference type="EMBL" id="HIR13387.1"/>
    </source>
</evidence>
<dbReference type="InterPro" id="IPR002639">
    <property type="entry name" value="UreF"/>
</dbReference>
<evidence type="ECO:0000256" key="2">
    <source>
        <dbReference type="ARBA" id="ARBA00023186"/>
    </source>
</evidence>
<gene>
    <name evidence="3" type="primary">ureF</name>
    <name evidence="4" type="ORF">IAB31_05630</name>
</gene>
<dbReference type="AlphaFoldDB" id="A0A9D1ADI2"/>
<dbReference type="GO" id="GO:0005737">
    <property type="term" value="C:cytoplasm"/>
    <property type="evidence" value="ECO:0007669"/>
    <property type="project" value="UniProtKB-SubCell"/>
</dbReference>
<reference evidence="4" key="1">
    <citation type="submission" date="2020-10" db="EMBL/GenBank/DDBJ databases">
        <authorList>
            <person name="Gilroy R."/>
        </authorList>
    </citation>
    <scope>NUCLEOTIDE SEQUENCE</scope>
    <source>
        <strain evidence="4">ChiSjej4B22-8148</strain>
    </source>
</reference>
<organism evidence="4 5">
    <name type="scientific">Candidatus Choladousia intestinavium</name>
    <dbReference type="NCBI Taxonomy" id="2840727"/>
    <lineage>
        <taxon>Bacteria</taxon>
        <taxon>Bacillati</taxon>
        <taxon>Bacillota</taxon>
        <taxon>Clostridia</taxon>
        <taxon>Lachnospirales</taxon>
        <taxon>Lachnospiraceae</taxon>
        <taxon>Lachnospiraceae incertae sedis</taxon>
        <taxon>Candidatus Choladousia</taxon>
    </lineage>
</organism>
<dbReference type="PANTHER" id="PTHR33620:SF1">
    <property type="entry name" value="UREASE ACCESSORY PROTEIN F"/>
    <property type="match status" value="1"/>
</dbReference>
<dbReference type="Pfam" id="PF01730">
    <property type="entry name" value="UreF"/>
    <property type="match status" value="1"/>
</dbReference>
<sequence>MEIENLKSRFLLLQINDSLFPIGGYSHSYGLETYVQKGLVSDSSQAEEYIRRRLGYSFLYTDLLAVRLAYESACHKSIEELEALENILEASRVPFELRDASRRLGSRFIKTLEKMDLTFDFTYLQAYFSSREKRTLCHPCAYGAVCACAGVALKDALLNYLYAQASAMVTNCVKLIPLSQSEGQRILADLYPLFEEILSLVREAGLEMLCVSAPAFDLRSIQHETLYSRLYMS</sequence>
<protein>
    <recommendedName>
        <fullName evidence="3">Urease accessory protein UreF</fullName>
    </recommendedName>
</protein>
<comment type="subunit">
    <text evidence="3">UreD, UreF and UreG form a complex that acts as a GTP-hydrolysis-dependent molecular chaperone, activating the urease apoprotein by helping to assemble the nickel containing metallocenter of UreC. The UreE protein probably delivers the nickel.</text>
</comment>
<comment type="function">
    <text evidence="3">Required for maturation of urease via the functional incorporation of the urease nickel metallocenter.</text>
</comment>
<dbReference type="PIRSF" id="PIRSF009467">
    <property type="entry name" value="Ureas_acces_UreF"/>
    <property type="match status" value="1"/>
</dbReference>